<evidence type="ECO:0000313" key="3">
    <source>
        <dbReference type="Proteomes" id="UP000053424"/>
    </source>
</evidence>
<protein>
    <submittedName>
        <fullName evidence="2">Uncharacterized protein</fullName>
    </submittedName>
</protein>
<gene>
    <name evidence="2" type="ORF">M413DRAFT_445955</name>
</gene>
<dbReference type="EMBL" id="KN831782">
    <property type="protein sequence ID" value="KIM40504.1"/>
    <property type="molecule type" value="Genomic_DNA"/>
</dbReference>
<keyword evidence="3" id="KW-1185">Reference proteome</keyword>
<name>A0A0C3C8E6_HEBCY</name>
<evidence type="ECO:0000256" key="1">
    <source>
        <dbReference type="SAM" id="MobiDB-lite"/>
    </source>
</evidence>
<dbReference type="Proteomes" id="UP000053424">
    <property type="component" value="Unassembled WGS sequence"/>
</dbReference>
<feature type="region of interest" description="Disordered" evidence="1">
    <location>
        <begin position="18"/>
        <end position="147"/>
    </location>
</feature>
<feature type="compositionally biased region" description="Pro residues" evidence="1">
    <location>
        <begin position="25"/>
        <end position="35"/>
    </location>
</feature>
<sequence length="335" mass="37860">MAFVQNYFVPSQSSVSVDQYGANVYPPPTYPPPGRFPGETSPERLAYDHGYNGYMGGPQVNPHHASPSRRRSSNSFPYPVSQHDPAARSPTRSRFNTAAPQYPDVSQSSSSTLRVPRKKSVILSPERSNRKDRRESRDENHTAYTITPLPKLEIAPVGPSNHILVPQSKFAEPISSRSHVYRYPEVTFQMNGFPEIGMKVSSIIKESPSLLAGHNDEIFKDVPERELKVQIIWPGYTSHPFEKRLKTQRGTLTRGVVAFKLANMVLDFAAEIQQTRTVIERGYEQWVVGDRKMGLLDARDVFITKLVNCGGSHWQMELWVPRRIAPSTVPSHPWH</sequence>
<dbReference type="AlphaFoldDB" id="A0A0C3C8E6"/>
<reference evidence="3" key="2">
    <citation type="submission" date="2015-01" db="EMBL/GenBank/DDBJ databases">
        <title>Evolutionary Origins and Diversification of the Mycorrhizal Mutualists.</title>
        <authorList>
            <consortium name="DOE Joint Genome Institute"/>
            <consortium name="Mycorrhizal Genomics Consortium"/>
            <person name="Kohler A."/>
            <person name="Kuo A."/>
            <person name="Nagy L.G."/>
            <person name="Floudas D."/>
            <person name="Copeland A."/>
            <person name="Barry K.W."/>
            <person name="Cichocki N."/>
            <person name="Veneault-Fourrey C."/>
            <person name="LaButti K."/>
            <person name="Lindquist E.A."/>
            <person name="Lipzen A."/>
            <person name="Lundell T."/>
            <person name="Morin E."/>
            <person name="Murat C."/>
            <person name="Riley R."/>
            <person name="Ohm R."/>
            <person name="Sun H."/>
            <person name="Tunlid A."/>
            <person name="Henrissat B."/>
            <person name="Grigoriev I.V."/>
            <person name="Hibbett D.S."/>
            <person name="Martin F."/>
        </authorList>
    </citation>
    <scope>NUCLEOTIDE SEQUENCE [LARGE SCALE GENOMIC DNA]</scope>
    <source>
        <strain evidence="3">h7</strain>
    </source>
</reference>
<reference evidence="2 3" key="1">
    <citation type="submission" date="2014-04" db="EMBL/GenBank/DDBJ databases">
        <authorList>
            <consortium name="DOE Joint Genome Institute"/>
            <person name="Kuo A."/>
            <person name="Gay G."/>
            <person name="Dore J."/>
            <person name="Kohler A."/>
            <person name="Nagy L.G."/>
            <person name="Floudas D."/>
            <person name="Copeland A."/>
            <person name="Barry K.W."/>
            <person name="Cichocki N."/>
            <person name="Veneault-Fourrey C."/>
            <person name="LaButti K."/>
            <person name="Lindquist E.A."/>
            <person name="Lipzen A."/>
            <person name="Lundell T."/>
            <person name="Morin E."/>
            <person name="Murat C."/>
            <person name="Sun H."/>
            <person name="Tunlid A."/>
            <person name="Henrissat B."/>
            <person name="Grigoriev I.V."/>
            <person name="Hibbett D.S."/>
            <person name="Martin F."/>
            <person name="Nordberg H.P."/>
            <person name="Cantor M.N."/>
            <person name="Hua S.X."/>
        </authorList>
    </citation>
    <scope>NUCLEOTIDE SEQUENCE [LARGE SCALE GENOMIC DNA]</scope>
    <source>
        <strain evidence="3">h7</strain>
    </source>
</reference>
<evidence type="ECO:0000313" key="2">
    <source>
        <dbReference type="EMBL" id="KIM40504.1"/>
    </source>
</evidence>
<organism evidence="2 3">
    <name type="scientific">Hebeloma cylindrosporum</name>
    <dbReference type="NCBI Taxonomy" id="76867"/>
    <lineage>
        <taxon>Eukaryota</taxon>
        <taxon>Fungi</taxon>
        <taxon>Dikarya</taxon>
        <taxon>Basidiomycota</taxon>
        <taxon>Agaricomycotina</taxon>
        <taxon>Agaricomycetes</taxon>
        <taxon>Agaricomycetidae</taxon>
        <taxon>Agaricales</taxon>
        <taxon>Agaricineae</taxon>
        <taxon>Hymenogastraceae</taxon>
        <taxon>Hebeloma</taxon>
    </lineage>
</organism>
<dbReference type="HOGENOM" id="CLU_829137_0_0_1"/>
<accession>A0A0C3C8E6</accession>
<feature type="compositionally biased region" description="Polar residues" evidence="1">
    <location>
        <begin position="90"/>
        <end position="113"/>
    </location>
</feature>
<proteinExistence type="predicted"/>
<dbReference type="OrthoDB" id="2639744at2759"/>
<feature type="compositionally biased region" description="Basic and acidic residues" evidence="1">
    <location>
        <begin position="127"/>
        <end position="141"/>
    </location>
</feature>